<keyword evidence="1" id="KW-0472">Membrane</keyword>
<evidence type="ECO:0000313" key="2">
    <source>
        <dbReference type="EMBL" id="OQP56754.1"/>
    </source>
</evidence>
<dbReference type="RefSeq" id="WP_081168034.1">
    <property type="nucleotide sequence ID" value="NZ_LWBP01000196.1"/>
</dbReference>
<dbReference type="AlphaFoldDB" id="A0A1V9FEG3"/>
<keyword evidence="3" id="KW-1185">Reference proteome</keyword>
<keyword evidence="1" id="KW-1133">Transmembrane helix</keyword>
<organism evidence="2 3">
    <name type="scientific">Niastella populi</name>
    <dbReference type="NCBI Taxonomy" id="550983"/>
    <lineage>
        <taxon>Bacteria</taxon>
        <taxon>Pseudomonadati</taxon>
        <taxon>Bacteroidota</taxon>
        <taxon>Chitinophagia</taxon>
        <taxon>Chitinophagales</taxon>
        <taxon>Chitinophagaceae</taxon>
        <taxon>Niastella</taxon>
    </lineage>
</organism>
<protein>
    <recommendedName>
        <fullName evidence="4">DUF2892 domain-containing protein</fullName>
    </recommendedName>
</protein>
<evidence type="ECO:0000256" key="1">
    <source>
        <dbReference type="SAM" id="Phobius"/>
    </source>
</evidence>
<feature type="transmembrane region" description="Helical" evidence="1">
    <location>
        <begin position="34"/>
        <end position="51"/>
    </location>
</feature>
<reference evidence="3" key="1">
    <citation type="submission" date="2016-04" db="EMBL/GenBank/DDBJ databases">
        <authorList>
            <person name="Chen L."/>
            <person name="Zhuang W."/>
            <person name="Wang G."/>
        </authorList>
    </citation>
    <scope>NUCLEOTIDE SEQUENCE [LARGE SCALE GENOMIC DNA]</scope>
    <source>
        <strain evidence="3">208</strain>
    </source>
</reference>
<dbReference type="EMBL" id="LWBP01000196">
    <property type="protein sequence ID" value="OQP56754.1"/>
    <property type="molecule type" value="Genomic_DNA"/>
</dbReference>
<dbReference type="OrthoDB" id="9937600at2"/>
<dbReference type="Proteomes" id="UP000192276">
    <property type="component" value="Unassembled WGS sequence"/>
</dbReference>
<sequence>MNKDEKLITWFSRLLRWLLGAFFMGAGIVYAHKGGWPAILFGALILVTGFFKPKRCIGECRIDQQ</sequence>
<comment type="caution">
    <text evidence="2">The sequence shown here is derived from an EMBL/GenBank/DDBJ whole genome shotgun (WGS) entry which is preliminary data.</text>
</comment>
<name>A0A1V9FEG3_9BACT</name>
<evidence type="ECO:0000313" key="3">
    <source>
        <dbReference type="Proteomes" id="UP000192276"/>
    </source>
</evidence>
<keyword evidence="1" id="KW-0812">Transmembrane</keyword>
<evidence type="ECO:0008006" key="4">
    <source>
        <dbReference type="Google" id="ProtNLM"/>
    </source>
</evidence>
<accession>A0A1V9FEG3</accession>
<feature type="transmembrane region" description="Helical" evidence="1">
    <location>
        <begin position="7"/>
        <end position="28"/>
    </location>
</feature>
<proteinExistence type="predicted"/>
<gene>
    <name evidence="2" type="ORF">A4R26_25215</name>
</gene>